<protein>
    <submittedName>
        <fullName evidence="1">Uncharacterized protein</fullName>
    </submittedName>
</protein>
<evidence type="ECO:0000313" key="1">
    <source>
        <dbReference type="EMBL" id="GAI13750.1"/>
    </source>
</evidence>
<organism evidence="1">
    <name type="scientific">marine sediment metagenome</name>
    <dbReference type="NCBI Taxonomy" id="412755"/>
    <lineage>
        <taxon>unclassified sequences</taxon>
        <taxon>metagenomes</taxon>
        <taxon>ecological metagenomes</taxon>
    </lineage>
</organism>
<name>X1MGC6_9ZZZZ</name>
<feature type="non-terminal residue" evidence="1">
    <location>
        <position position="1"/>
    </location>
</feature>
<comment type="caution">
    <text evidence="1">The sequence shown here is derived from an EMBL/GenBank/DDBJ whole genome shotgun (WGS) entry which is preliminary data.</text>
</comment>
<accession>X1MGC6</accession>
<gene>
    <name evidence="1" type="ORF">S06H3_18257</name>
</gene>
<sequence length="83" mass="9375">FEGFKTRSLYILLISRTFGDNLENAVEKAIQELNKTTELLYKLVGADTFEGIEELGKQRYELLNPAINAVIEQATNLKIKDIG</sequence>
<reference evidence="1" key="1">
    <citation type="journal article" date="2014" name="Front. Microbiol.">
        <title>High frequency of phylogenetically diverse reductive dehalogenase-homologous genes in deep subseafloor sedimentary metagenomes.</title>
        <authorList>
            <person name="Kawai M."/>
            <person name="Futagami T."/>
            <person name="Toyoda A."/>
            <person name="Takaki Y."/>
            <person name="Nishi S."/>
            <person name="Hori S."/>
            <person name="Arai W."/>
            <person name="Tsubouchi T."/>
            <person name="Morono Y."/>
            <person name="Uchiyama I."/>
            <person name="Ito T."/>
            <person name="Fujiyama A."/>
            <person name="Inagaki F."/>
            <person name="Takami H."/>
        </authorList>
    </citation>
    <scope>NUCLEOTIDE SEQUENCE</scope>
    <source>
        <strain evidence="1">Expedition CK06-06</strain>
    </source>
</reference>
<dbReference type="EMBL" id="BARV01009218">
    <property type="protein sequence ID" value="GAI13750.1"/>
    <property type="molecule type" value="Genomic_DNA"/>
</dbReference>
<dbReference type="AlphaFoldDB" id="X1MGC6"/>
<proteinExistence type="predicted"/>